<sequence>MRGEFIGVWSETWREIWLPLTDHEDVPEDIFCDLYRELAKAMKALPSAGNLADIIEDPIQSRMTFEAITANDLAGERALVDFFESAHDALEELRGDELTNRYFNLLTAFIDKFSLRYDLRRPCTLCPTLPGVFASLVRDLRVLAGQDAHLDALMKEFENAVRDLRHDCSDGRIKTCIQKQVNLLEAIGRTAPGVTGTTLGAICNQVGTWPHEKLKDAMKDLYGFACDYPGIRHGGTPANALRAVDMRDMVAMSILLAGFTPYLSGNALDADVVYRGG</sequence>
<dbReference type="EMBL" id="AUZX01007139">
    <property type="protein sequence ID" value="EQD60693.1"/>
    <property type="molecule type" value="Genomic_DNA"/>
</dbReference>
<accession>T1AWG3</accession>
<evidence type="ECO:0000313" key="1">
    <source>
        <dbReference type="EMBL" id="EQD60693.1"/>
    </source>
</evidence>
<name>T1AWG3_9ZZZZ</name>
<comment type="caution">
    <text evidence="1">The sequence shown here is derived from an EMBL/GenBank/DDBJ whole genome shotgun (WGS) entry which is preliminary data.</text>
</comment>
<protein>
    <submittedName>
        <fullName evidence="1">Uncharacterized protein</fullName>
    </submittedName>
</protein>
<organism evidence="1">
    <name type="scientific">mine drainage metagenome</name>
    <dbReference type="NCBI Taxonomy" id="410659"/>
    <lineage>
        <taxon>unclassified sequences</taxon>
        <taxon>metagenomes</taxon>
        <taxon>ecological metagenomes</taxon>
    </lineage>
</organism>
<gene>
    <name evidence="1" type="ORF">B1A_10029</name>
</gene>
<dbReference type="AlphaFoldDB" id="T1AWG3"/>
<reference evidence="1" key="1">
    <citation type="submission" date="2013-08" db="EMBL/GenBank/DDBJ databases">
        <authorList>
            <person name="Mendez C."/>
            <person name="Richter M."/>
            <person name="Ferrer M."/>
            <person name="Sanchez J."/>
        </authorList>
    </citation>
    <scope>NUCLEOTIDE SEQUENCE</scope>
</reference>
<proteinExistence type="predicted"/>
<reference evidence="1" key="2">
    <citation type="journal article" date="2014" name="ISME J.">
        <title>Microbial stratification in low pH oxic and suboxic macroscopic growths along an acid mine drainage.</title>
        <authorList>
            <person name="Mendez-Garcia C."/>
            <person name="Mesa V."/>
            <person name="Sprenger R.R."/>
            <person name="Richter M."/>
            <person name="Diez M.S."/>
            <person name="Solano J."/>
            <person name="Bargiela R."/>
            <person name="Golyshina O.V."/>
            <person name="Manteca A."/>
            <person name="Ramos J.L."/>
            <person name="Gallego J.R."/>
            <person name="Llorente I."/>
            <person name="Martins Dos Santos V.A."/>
            <person name="Jensen O.N."/>
            <person name="Pelaez A.I."/>
            <person name="Sanchez J."/>
            <person name="Ferrer M."/>
        </authorList>
    </citation>
    <scope>NUCLEOTIDE SEQUENCE</scope>
</reference>